<keyword evidence="3" id="KW-1185">Reference proteome</keyword>
<evidence type="ECO:0000313" key="3">
    <source>
        <dbReference type="Proteomes" id="UP000591131"/>
    </source>
</evidence>
<comment type="caution">
    <text evidence="2">The sequence shown here is derived from an EMBL/GenBank/DDBJ whole genome shotgun (WGS) entry which is preliminary data.</text>
</comment>
<proteinExistence type="predicted"/>
<reference evidence="2 3" key="1">
    <citation type="submission" date="2020-04" db="EMBL/GenBank/DDBJ databases">
        <title>Perkinsus chesapeaki whole genome sequence.</title>
        <authorList>
            <person name="Bogema D.R."/>
        </authorList>
    </citation>
    <scope>NUCLEOTIDE SEQUENCE [LARGE SCALE GENOMIC DNA]</scope>
    <source>
        <strain evidence="2">ATCC PRA-425</strain>
    </source>
</reference>
<accession>A0A7J6LQF8</accession>
<feature type="domain" description="Peptidase C1A papain C-terminal" evidence="1">
    <location>
        <begin position="134"/>
        <end position="203"/>
    </location>
</feature>
<dbReference type="InterPro" id="IPR038765">
    <property type="entry name" value="Papain-like_cys_pep_sf"/>
</dbReference>
<organism evidence="2 3">
    <name type="scientific">Perkinsus chesapeaki</name>
    <name type="common">Clam parasite</name>
    <name type="synonym">Perkinsus andrewsi</name>
    <dbReference type="NCBI Taxonomy" id="330153"/>
    <lineage>
        <taxon>Eukaryota</taxon>
        <taxon>Sar</taxon>
        <taxon>Alveolata</taxon>
        <taxon>Perkinsozoa</taxon>
        <taxon>Perkinsea</taxon>
        <taxon>Perkinsida</taxon>
        <taxon>Perkinsidae</taxon>
        <taxon>Perkinsus</taxon>
    </lineage>
</organism>
<dbReference type="OrthoDB" id="640249at2759"/>
<evidence type="ECO:0000259" key="1">
    <source>
        <dbReference type="Pfam" id="PF00112"/>
    </source>
</evidence>
<dbReference type="Pfam" id="PF00112">
    <property type="entry name" value="Peptidase_C1"/>
    <property type="match status" value="1"/>
</dbReference>
<dbReference type="EMBL" id="JAAPAO010000386">
    <property type="protein sequence ID" value="KAF4661230.1"/>
    <property type="molecule type" value="Genomic_DNA"/>
</dbReference>
<dbReference type="Gene3D" id="3.90.70.10">
    <property type="entry name" value="Cysteine proteinases"/>
    <property type="match status" value="1"/>
</dbReference>
<dbReference type="AlphaFoldDB" id="A0A7J6LQF8"/>
<dbReference type="Proteomes" id="UP000591131">
    <property type="component" value="Unassembled WGS sequence"/>
</dbReference>
<dbReference type="InterPro" id="IPR000169">
    <property type="entry name" value="Pept_cys_AS"/>
</dbReference>
<protein>
    <recommendedName>
        <fullName evidence="1">Peptidase C1A papain C-terminal domain-containing protein</fullName>
    </recommendedName>
</protein>
<gene>
    <name evidence="2" type="ORF">FOL47_006777</name>
</gene>
<dbReference type="GO" id="GO:0006508">
    <property type="term" value="P:proteolysis"/>
    <property type="evidence" value="ECO:0007669"/>
    <property type="project" value="InterPro"/>
</dbReference>
<sequence>MTLILSLYLASGIVVDELKSVKFMFDELRHRKGHSYTSDEEAEHFGRFAEELGTPAKAISGDDISDLFDETKPAILQGLVDEINSKQSRWTASVKQGRFEGLTIRDAKRLCGTFIDRSGSLAQKDYLGDDLQTLPDSFDARVGFNECKDIIGHVRDQSDCGSCWALAVTEAFNYRVCMESKGQKKALMSAGDMLACCNGAHDCPHWPGKEGNKFITMASPF</sequence>
<name>A0A7J6LQF8_PERCH</name>
<dbReference type="GO" id="GO:0008234">
    <property type="term" value="F:cysteine-type peptidase activity"/>
    <property type="evidence" value="ECO:0007669"/>
    <property type="project" value="InterPro"/>
</dbReference>
<evidence type="ECO:0000313" key="2">
    <source>
        <dbReference type="EMBL" id="KAF4661230.1"/>
    </source>
</evidence>
<dbReference type="InterPro" id="IPR000668">
    <property type="entry name" value="Peptidase_C1A_C"/>
</dbReference>
<dbReference type="SUPFAM" id="SSF54001">
    <property type="entry name" value="Cysteine proteinases"/>
    <property type="match status" value="1"/>
</dbReference>
<dbReference type="PROSITE" id="PS00139">
    <property type="entry name" value="THIOL_PROTEASE_CYS"/>
    <property type="match status" value="1"/>
</dbReference>